<evidence type="ECO:0000256" key="3">
    <source>
        <dbReference type="ARBA" id="ARBA00009409"/>
    </source>
</evidence>
<dbReference type="InterPro" id="IPR010979">
    <property type="entry name" value="Ribosomal_uS13-like_H2TH"/>
</dbReference>
<gene>
    <name evidence="23" type="primary">mutM</name>
    <name evidence="23" type="ORF">J3U87_09330</name>
</gene>
<dbReference type="Pfam" id="PF06827">
    <property type="entry name" value="zf-FPG_IleRS"/>
    <property type="match status" value="1"/>
</dbReference>
<dbReference type="EC" id="3.2.2.23" evidence="5"/>
<keyword evidence="14" id="KW-0234">DNA repair</keyword>
<dbReference type="Pfam" id="PF01149">
    <property type="entry name" value="Fapy_DNA_glyco"/>
    <property type="match status" value="1"/>
</dbReference>
<keyword evidence="17 23" id="KW-0326">Glycosidase</keyword>
<keyword evidence="12" id="KW-0862">Zinc</keyword>
<dbReference type="SUPFAM" id="SSF46946">
    <property type="entry name" value="S13-like H2TH domain"/>
    <property type="match status" value="1"/>
</dbReference>
<evidence type="ECO:0000256" key="1">
    <source>
        <dbReference type="ARBA" id="ARBA00001668"/>
    </source>
</evidence>
<evidence type="ECO:0000256" key="19">
    <source>
        <dbReference type="ARBA" id="ARBA00044632"/>
    </source>
</evidence>
<dbReference type="FunFam" id="1.10.8.50:FF:000003">
    <property type="entry name" value="Formamidopyrimidine-DNA glycosylase"/>
    <property type="match status" value="1"/>
</dbReference>
<name>A0A8A4TU48_SULCO</name>
<dbReference type="InterPro" id="IPR012319">
    <property type="entry name" value="FPG_cat"/>
</dbReference>
<evidence type="ECO:0000256" key="4">
    <source>
        <dbReference type="ARBA" id="ARBA00011245"/>
    </source>
</evidence>
<keyword evidence="9" id="KW-0227">DNA damage</keyword>
<dbReference type="CDD" id="cd08966">
    <property type="entry name" value="EcFpg-like_N"/>
    <property type="match status" value="1"/>
</dbReference>
<keyword evidence="8" id="KW-0479">Metal-binding</keyword>
<dbReference type="NCBIfam" id="NF002211">
    <property type="entry name" value="PRK01103.1"/>
    <property type="match status" value="1"/>
</dbReference>
<comment type="catalytic activity">
    <reaction evidence="19">
        <text>2'-deoxyribonucleotide-(2'-deoxyribose 5'-phosphate)-2'-deoxyribonucleotide-DNA = a 3'-end 2'-deoxyribonucleotide-(2,3-dehydro-2,3-deoxyribose 5'-phosphate)-DNA + a 5'-end 5'-phospho-2'-deoxyribonucleoside-DNA + H(+)</text>
        <dbReference type="Rhea" id="RHEA:66592"/>
        <dbReference type="Rhea" id="RHEA-COMP:13180"/>
        <dbReference type="Rhea" id="RHEA-COMP:16897"/>
        <dbReference type="Rhea" id="RHEA-COMP:17067"/>
        <dbReference type="ChEBI" id="CHEBI:15378"/>
        <dbReference type="ChEBI" id="CHEBI:136412"/>
        <dbReference type="ChEBI" id="CHEBI:157695"/>
        <dbReference type="ChEBI" id="CHEBI:167181"/>
        <dbReference type="EC" id="4.2.99.18"/>
    </reaction>
</comment>
<keyword evidence="10 20" id="KW-0863">Zinc-finger</keyword>
<dbReference type="EMBL" id="CP071793">
    <property type="protein sequence ID" value="QTD52664.1"/>
    <property type="molecule type" value="Genomic_DNA"/>
</dbReference>
<dbReference type="EC" id="4.2.99.18" evidence="6"/>
<dbReference type="Proteomes" id="UP000663929">
    <property type="component" value="Chromosome"/>
</dbReference>
<evidence type="ECO:0000256" key="6">
    <source>
        <dbReference type="ARBA" id="ARBA00012720"/>
    </source>
</evidence>
<dbReference type="Gene3D" id="3.20.190.10">
    <property type="entry name" value="MutM-like, N-terminal"/>
    <property type="match status" value="1"/>
</dbReference>
<dbReference type="InterPro" id="IPR020629">
    <property type="entry name" value="FPG_Glyclase"/>
</dbReference>
<evidence type="ECO:0000313" key="23">
    <source>
        <dbReference type="EMBL" id="QTD52664.1"/>
    </source>
</evidence>
<keyword evidence="24" id="KW-1185">Reference proteome</keyword>
<evidence type="ECO:0000259" key="22">
    <source>
        <dbReference type="PROSITE" id="PS51068"/>
    </source>
</evidence>
<evidence type="ECO:0000256" key="13">
    <source>
        <dbReference type="ARBA" id="ARBA00023125"/>
    </source>
</evidence>
<dbReference type="GO" id="GO:0003684">
    <property type="term" value="F:damaged DNA binding"/>
    <property type="evidence" value="ECO:0007669"/>
    <property type="project" value="InterPro"/>
</dbReference>
<evidence type="ECO:0000256" key="16">
    <source>
        <dbReference type="ARBA" id="ARBA00023268"/>
    </source>
</evidence>
<evidence type="ECO:0000256" key="5">
    <source>
        <dbReference type="ARBA" id="ARBA00012024"/>
    </source>
</evidence>
<dbReference type="PROSITE" id="PS51066">
    <property type="entry name" value="ZF_FPG_2"/>
    <property type="match status" value="1"/>
</dbReference>
<dbReference type="RefSeq" id="WP_237382768.1">
    <property type="nucleotide sequence ID" value="NZ_CP071793.1"/>
</dbReference>
<comment type="catalytic activity">
    <reaction evidence="1">
        <text>Hydrolysis of DNA containing ring-opened 7-methylguanine residues, releasing 2,6-diamino-4-hydroxy-5-(N-methyl)formamidopyrimidine.</text>
        <dbReference type="EC" id="3.2.2.23"/>
    </reaction>
</comment>
<dbReference type="InterPro" id="IPR015886">
    <property type="entry name" value="H2TH_FPG"/>
</dbReference>
<comment type="similarity">
    <text evidence="3">Belongs to the FPG family.</text>
</comment>
<keyword evidence="15 23" id="KW-0456">Lyase</keyword>
<dbReference type="GO" id="GO:0034039">
    <property type="term" value="F:8-oxo-7,8-dihydroguanine DNA N-glycosylase activity"/>
    <property type="evidence" value="ECO:0007669"/>
    <property type="project" value="TreeGrafter"/>
</dbReference>
<accession>A0A8A4TU48</accession>
<dbReference type="GO" id="GO:0140078">
    <property type="term" value="F:class I DNA-(apurinic or apyrimidinic site) endonuclease activity"/>
    <property type="evidence" value="ECO:0007669"/>
    <property type="project" value="UniProtKB-EC"/>
</dbReference>
<keyword evidence="13" id="KW-0238">DNA-binding</keyword>
<dbReference type="PANTHER" id="PTHR22993:SF9">
    <property type="entry name" value="FORMAMIDOPYRIMIDINE-DNA GLYCOSYLASE"/>
    <property type="match status" value="1"/>
</dbReference>
<proteinExistence type="inferred from homology"/>
<evidence type="ECO:0000256" key="7">
    <source>
        <dbReference type="ARBA" id="ARBA00016240"/>
    </source>
</evidence>
<evidence type="ECO:0000256" key="18">
    <source>
        <dbReference type="ARBA" id="ARBA00030638"/>
    </source>
</evidence>
<dbReference type="PROSITE" id="PS51068">
    <property type="entry name" value="FPG_CAT"/>
    <property type="match status" value="1"/>
</dbReference>
<evidence type="ECO:0000256" key="2">
    <source>
        <dbReference type="ARBA" id="ARBA00001947"/>
    </source>
</evidence>
<evidence type="ECO:0000256" key="9">
    <source>
        <dbReference type="ARBA" id="ARBA00022763"/>
    </source>
</evidence>
<evidence type="ECO:0000313" key="24">
    <source>
        <dbReference type="Proteomes" id="UP000663929"/>
    </source>
</evidence>
<dbReference type="PANTHER" id="PTHR22993">
    <property type="entry name" value="FORMAMIDOPYRIMIDINE-DNA GLYCOSYLASE"/>
    <property type="match status" value="1"/>
</dbReference>
<organism evidence="23 24">
    <name type="scientific">Sulfidibacter corallicola</name>
    <dbReference type="NCBI Taxonomy" id="2818388"/>
    <lineage>
        <taxon>Bacteria</taxon>
        <taxon>Pseudomonadati</taxon>
        <taxon>Acidobacteriota</taxon>
        <taxon>Holophagae</taxon>
        <taxon>Acanthopleuribacterales</taxon>
        <taxon>Acanthopleuribacteraceae</taxon>
        <taxon>Sulfidibacter</taxon>
    </lineage>
</organism>
<feature type="domain" description="Formamidopyrimidine-DNA glycosylase catalytic" evidence="22">
    <location>
        <begin position="2"/>
        <end position="114"/>
    </location>
</feature>
<dbReference type="SUPFAM" id="SSF57716">
    <property type="entry name" value="Glucocorticoid receptor-like (DNA-binding domain)"/>
    <property type="match status" value="1"/>
</dbReference>
<dbReference type="KEGG" id="scor:J3U87_09330"/>
<feature type="domain" description="FPG-type" evidence="21">
    <location>
        <begin position="233"/>
        <end position="267"/>
    </location>
</feature>
<dbReference type="PROSITE" id="PS01242">
    <property type="entry name" value="ZF_FPG_1"/>
    <property type="match status" value="1"/>
</dbReference>
<dbReference type="InterPro" id="IPR035937">
    <property type="entry name" value="FPG_N"/>
</dbReference>
<dbReference type="GO" id="GO:0008270">
    <property type="term" value="F:zinc ion binding"/>
    <property type="evidence" value="ECO:0007669"/>
    <property type="project" value="UniProtKB-KW"/>
</dbReference>
<dbReference type="SUPFAM" id="SSF81624">
    <property type="entry name" value="N-terminal domain of MutM-like DNA repair proteins"/>
    <property type="match status" value="1"/>
</dbReference>
<dbReference type="GO" id="GO:0006284">
    <property type="term" value="P:base-excision repair"/>
    <property type="evidence" value="ECO:0007669"/>
    <property type="project" value="InterPro"/>
</dbReference>
<reference evidence="23" key="1">
    <citation type="submission" date="2021-03" db="EMBL/GenBank/DDBJ databases">
        <title>Acanthopleuribacteraceae sp. M133.</title>
        <authorList>
            <person name="Wang G."/>
        </authorList>
    </citation>
    <scope>NUCLEOTIDE SEQUENCE</scope>
    <source>
        <strain evidence="23">M133</strain>
    </source>
</reference>
<dbReference type="AlphaFoldDB" id="A0A8A4TU48"/>
<evidence type="ECO:0000256" key="10">
    <source>
        <dbReference type="ARBA" id="ARBA00022771"/>
    </source>
</evidence>
<dbReference type="SMART" id="SM00898">
    <property type="entry name" value="Fapy_DNA_glyco"/>
    <property type="match status" value="1"/>
</dbReference>
<dbReference type="InterPro" id="IPR000214">
    <property type="entry name" value="Znf_DNA_glyclase/AP_lyase"/>
</dbReference>
<dbReference type="SMART" id="SM01232">
    <property type="entry name" value="H2TH"/>
    <property type="match status" value="1"/>
</dbReference>
<evidence type="ECO:0000256" key="14">
    <source>
        <dbReference type="ARBA" id="ARBA00023204"/>
    </source>
</evidence>
<sequence length="270" mass="30605">MPELPEVETVVRGLAPDLIGRKVVSVWTDWPRALDGSEPHLMESALDGRPLQRIFRRAKYICLDFGGIYVVVHLRMTGRLYLSPNRSGDDRWVHVSLGLDDDRYLAFSDSRKFGRVSLCDSLDFLERKLGPEPLEMSDDAFSNLFRGSTRAIKTFLLDQSKIAGIGNIYADEALLRAGIHPLTPVDRIPHNRARRLGQTIREVLDAAINYEGASISWYRKPDGSQGESQKHFWAYGRTHQPCKVCGTTIERIVVGQRSTHFCPKCQKKPR</sequence>
<protein>
    <recommendedName>
        <fullName evidence="7">Formamidopyrimidine-DNA glycosylase</fullName>
        <ecNumber evidence="5">3.2.2.23</ecNumber>
        <ecNumber evidence="6">4.2.99.18</ecNumber>
    </recommendedName>
    <alternativeName>
        <fullName evidence="18">DNA-(apurinic or apyrimidinic site) lyase MutM</fullName>
    </alternativeName>
</protein>
<keyword evidence="11 23" id="KW-0378">Hydrolase</keyword>
<evidence type="ECO:0000259" key="21">
    <source>
        <dbReference type="PROSITE" id="PS51066"/>
    </source>
</evidence>
<dbReference type="InterPro" id="IPR015887">
    <property type="entry name" value="DNA_glyclase_Znf_dom_DNA_BS"/>
</dbReference>
<comment type="cofactor">
    <cofactor evidence="2">
        <name>Zn(2+)</name>
        <dbReference type="ChEBI" id="CHEBI:29105"/>
    </cofactor>
</comment>
<dbReference type="InterPro" id="IPR010663">
    <property type="entry name" value="Znf_FPG/IleRS"/>
</dbReference>
<evidence type="ECO:0000256" key="11">
    <source>
        <dbReference type="ARBA" id="ARBA00022801"/>
    </source>
</evidence>
<evidence type="ECO:0000256" key="8">
    <source>
        <dbReference type="ARBA" id="ARBA00022723"/>
    </source>
</evidence>
<comment type="subunit">
    <text evidence="4">Monomer.</text>
</comment>
<keyword evidence="16" id="KW-0511">Multifunctional enzyme</keyword>
<dbReference type="Pfam" id="PF06831">
    <property type="entry name" value="H2TH"/>
    <property type="match status" value="1"/>
</dbReference>
<evidence type="ECO:0000256" key="20">
    <source>
        <dbReference type="PROSITE-ProRule" id="PRU00391"/>
    </source>
</evidence>
<evidence type="ECO:0000256" key="12">
    <source>
        <dbReference type="ARBA" id="ARBA00022833"/>
    </source>
</evidence>
<dbReference type="NCBIfam" id="TIGR00577">
    <property type="entry name" value="fpg"/>
    <property type="match status" value="1"/>
</dbReference>
<evidence type="ECO:0000256" key="17">
    <source>
        <dbReference type="ARBA" id="ARBA00023295"/>
    </source>
</evidence>
<evidence type="ECO:0000256" key="15">
    <source>
        <dbReference type="ARBA" id="ARBA00023239"/>
    </source>
</evidence>
<dbReference type="Gene3D" id="1.10.8.50">
    <property type="match status" value="1"/>
</dbReference>